<reference evidence="3" key="1">
    <citation type="submission" date="2016-10" db="EMBL/GenBank/DDBJ databases">
        <authorList>
            <person name="Varghese N."/>
            <person name="Submissions S."/>
        </authorList>
    </citation>
    <scope>NUCLEOTIDE SEQUENCE [LARGE SCALE GENOMIC DNA]</scope>
    <source>
        <strain evidence="3">NLAE-zl-G277</strain>
    </source>
</reference>
<dbReference type="EMBL" id="FOIM01000032">
    <property type="protein sequence ID" value="SEU11190.1"/>
    <property type="molecule type" value="Genomic_DNA"/>
</dbReference>
<evidence type="ECO:0000313" key="3">
    <source>
        <dbReference type="Proteomes" id="UP000198508"/>
    </source>
</evidence>
<dbReference type="InterPro" id="IPR019635">
    <property type="entry name" value="DUF2500"/>
</dbReference>
<dbReference type="AlphaFoldDB" id="A0A1I0JN12"/>
<keyword evidence="1" id="KW-1133">Transmembrane helix</keyword>
<dbReference type="Gene3D" id="2.40.50.660">
    <property type="match status" value="1"/>
</dbReference>
<organism evidence="2 3">
    <name type="scientific">Enterocloster lavalensis</name>
    <dbReference type="NCBI Taxonomy" id="460384"/>
    <lineage>
        <taxon>Bacteria</taxon>
        <taxon>Bacillati</taxon>
        <taxon>Bacillota</taxon>
        <taxon>Clostridia</taxon>
        <taxon>Lachnospirales</taxon>
        <taxon>Lachnospiraceae</taxon>
        <taxon>Enterocloster</taxon>
    </lineage>
</organism>
<protein>
    <submittedName>
        <fullName evidence="2">Uncharacterized protein</fullName>
    </submittedName>
</protein>
<dbReference type="STRING" id="460384.SAMN05216313_1325"/>
<dbReference type="GeneID" id="93277329"/>
<dbReference type="RefSeq" id="WP_092369400.1">
    <property type="nucleotide sequence ID" value="NZ_CABJCG010000003.1"/>
</dbReference>
<gene>
    <name evidence="2" type="ORF">SAMN05216313_1325</name>
</gene>
<sequence>MDYGFFGIMDTIFPLMFGAVFLLIVGVMILALVRSASEWSSNNSSPVLSVDARVVSKRTNITRHMSQADSSHMTRSSTVYYATFQVESGDRMELRMSGREYGLLAEGDRGKLTFQGTRYRGFERRLV</sequence>
<dbReference type="Pfam" id="PF10694">
    <property type="entry name" value="DUF2500"/>
    <property type="match status" value="1"/>
</dbReference>
<feature type="transmembrane region" description="Helical" evidence="1">
    <location>
        <begin position="12"/>
        <end position="33"/>
    </location>
</feature>
<keyword evidence="1" id="KW-0812">Transmembrane</keyword>
<keyword evidence="3" id="KW-1185">Reference proteome</keyword>
<proteinExistence type="predicted"/>
<evidence type="ECO:0000313" key="2">
    <source>
        <dbReference type="EMBL" id="SEU11190.1"/>
    </source>
</evidence>
<dbReference type="Proteomes" id="UP000198508">
    <property type="component" value="Unassembled WGS sequence"/>
</dbReference>
<name>A0A1I0JN12_9FIRM</name>
<keyword evidence="1" id="KW-0472">Membrane</keyword>
<evidence type="ECO:0000256" key="1">
    <source>
        <dbReference type="SAM" id="Phobius"/>
    </source>
</evidence>
<accession>A0A1I0JN12</accession>